<feature type="transmembrane region" description="Helical" evidence="12">
    <location>
        <begin position="48"/>
        <end position="70"/>
    </location>
</feature>
<organism evidence="13 14">
    <name type="scientific">Chunga burmeisteri</name>
    <name type="common">Black-legged seriema</name>
    <dbReference type="NCBI Taxonomy" id="1352770"/>
    <lineage>
        <taxon>Eukaryota</taxon>
        <taxon>Metazoa</taxon>
        <taxon>Chordata</taxon>
        <taxon>Craniata</taxon>
        <taxon>Vertebrata</taxon>
        <taxon>Euteleostomi</taxon>
        <taxon>Archelosauria</taxon>
        <taxon>Archosauria</taxon>
        <taxon>Dinosauria</taxon>
        <taxon>Saurischia</taxon>
        <taxon>Theropoda</taxon>
        <taxon>Coelurosauria</taxon>
        <taxon>Aves</taxon>
        <taxon>Neognathae</taxon>
        <taxon>Neoaves</taxon>
        <taxon>Telluraves</taxon>
        <taxon>Australaves</taxon>
        <taxon>Cariamiformes</taxon>
        <taxon>Cariamidae</taxon>
        <taxon>Chunga</taxon>
    </lineage>
</organism>
<evidence type="ECO:0000256" key="4">
    <source>
        <dbReference type="ARBA" id="ARBA00022692"/>
    </source>
</evidence>
<dbReference type="AlphaFoldDB" id="A0A7K5GM58"/>
<dbReference type="GO" id="GO:0060170">
    <property type="term" value="C:ciliary membrane"/>
    <property type="evidence" value="ECO:0007669"/>
    <property type="project" value="UniProtKB-SubCell"/>
</dbReference>
<reference evidence="13 14" key="1">
    <citation type="submission" date="2019-09" db="EMBL/GenBank/DDBJ databases">
        <title>Bird 10,000 Genomes (B10K) Project - Family phase.</title>
        <authorList>
            <person name="Zhang G."/>
        </authorList>
    </citation>
    <scope>NUCLEOTIDE SEQUENCE [LARGE SCALE GENOMIC DNA]</scope>
    <source>
        <strain evidence="13">B10K-CU-031-22</strain>
    </source>
</reference>
<evidence type="ECO:0000256" key="6">
    <source>
        <dbReference type="ARBA" id="ARBA00022989"/>
    </source>
</evidence>
<evidence type="ECO:0000256" key="10">
    <source>
        <dbReference type="ARBA" id="ARBA00024803"/>
    </source>
</evidence>
<evidence type="ECO:0000256" key="1">
    <source>
        <dbReference type="ARBA" id="ARBA00004272"/>
    </source>
</evidence>
<comment type="caution">
    <text evidence="13">The sequence shown here is derived from an EMBL/GenBank/DDBJ whole genome shotgun (WGS) entry which is preliminary data.</text>
</comment>
<dbReference type="Proteomes" id="UP000541181">
    <property type="component" value="Unassembled WGS sequence"/>
</dbReference>
<keyword evidence="14" id="KW-1185">Reference proteome</keyword>
<evidence type="ECO:0000256" key="3">
    <source>
        <dbReference type="ARBA" id="ARBA00022475"/>
    </source>
</evidence>
<comment type="function">
    <text evidence="10">Transmembrane component of the tectonic-like complex, a complex localized at the transition zone of primary cilia and acting as a barrier that prevents diffusion of transmembrane proteins between the cilia and plasma membranes. Required for ciliogenesis and sonic hedgehog/SHH signaling.</text>
</comment>
<comment type="subunit">
    <text evidence="2">Part of the tectonic-like complex (also named B9 complex).</text>
</comment>
<feature type="non-terminal residue" evidence="13">
    <location>
        <position position="208"/>
    </location>
</feature>
<feature type="non-terminal residue" evidence="13">
    <location>
        <position position="1"/>
    </location>
</feature>
<evidence type="ECO:0000256" key="7">
    <source>
        <dbReference type="ARBA" id="ARBA00023069"/>
    </source>
</evidence>
<keyword evidence="6 12" id="KW-1133">Transmembrane helix</keyword>
<keyword evidence="9" id="KW-0966">Cell projection</keyword>
<accession>A0A7K5GM58</accession>
<dbReference type="GO" id="GO:1905515">
    <property type="term" value="P:non-motile cilium assembly"/>
    <property type="evidence" value="ECO:0007669"/>
    <property type="project" value="TreeGrafter"/>
</dbReference>
<keyword evidence="3" id="KW-1003">Cell membrane</keyword>
<evidence type="ECO:0000256" key="5">
    <source>
        <dbReference type="ARBA" id="ARBA00022794"/>
    </source>
</evidence>
<dbReference type="InterPro" id="IPR019184">
    <property type="entry name" value="Uncharacterised_TM-17"/>
</dbReference>
<dbReference type="PANTHER" id="PTHR13531:SF14">
    <property type="entry name" value="TRANSMEMBRANE PROTEIN 17"/>
    <property type="match status" value="1"/>
</dbReference>
<evidence type="ECO:0000256" key="2">
    <source>
        <dbReference type="ARBA" id="ARBA00011495"/>
    </source>
</evidence>
<evidence type="ECO:0000313" key="13">
    <source>
        <dbReference type="EMBL" id="NWS58165.1"/>
    </source>
</evidence>
<comment type="similarity">
    <text evidence="11">Belongs to the TMEM17 family.</text>
</comment>
<comment type="subcellular location">
    <subcellularLocation>
        <location evidence="1">Cell projection</location>
        <location evidence="1">Cilium membrane</location>
        <topology evidence="1">Multi-pass membrane protein</topology>
    </subcellularLocation>
</comment>
<feature type="transmembrane region" description="Helical" evidence="12">
    <location>
        <begin position="143"/>
        <end position="163"/>
    </location>
</feature>
<gene>
    <name evidence="13" type="primary">Tmem17_0</name>
    <name evidence="13" type="ORF">CHUBUR_R00807</name>
</gene>
<keyword evidence="7" id="KW-0969">Cilium</keyword>
<proteinExistence type="inferred from homology"/>
<dbReference type="GO" id="GO:0035869">
    <property type="term" value="C:ciliary transition zone"/>
    <property type="evidence" value="ECO:0007669"/>
    <property type="project" value="TreeGrafter"/>
</dbReference>
<dbReference type="EMBL" id="VZRC01000308">
    <property type="protein sequence ID" value="NWS58165.1"/>
    <property type="molecule type" value="Genomic_DNA"/>
</dbReference>
<name>A0A7K5GM58_9AVES</name>
<evidence type="ECO:0000256" key="9">
    <source>
        <dbReference type="ARBA" id="ARBA00023273"/>
    </source>
</evidence>
<keyword evidence="4 12" id="KW-0812">Transmembrane</keyword>
<protein>
    <submittedName>
        <fullName evidence="13">TMM17 protein</fullName>
    </submittedName>
</protein>
<sequence>MSLPEPLRRRLGSFSRTVFTDSHRPAPQYRGHRADNEIVSSLPLQMSLYFNVYFFPFWWLSTVVMLHLKYLVLSDYYKFILVTIMILASLIEVIRLYLGYMGNLQEKVPELAGFWLLSLLLQLPIILFLLFNESLKTQPLERAVHIIFALFLTFQVIAAFVTLKRMVNRLATDFRLHEFSQLEGQPLPDFYCLDKEESAVSTAGRAPS</sequence>
<keyword evidence="5" id="KW-0970">Cilium biogenesis/degradation</keyword>
<evidence type="ECO:0000256" key="8">
    <source>
        <dbReference type="ARBA" id="ARBA00023136"/>
    </source>
</evidence>
<keyword evidence="8 12" id="KW-0472">Membrane</keyword>
<dbReference type="PANTHER" id="PTHR13531">
    <property type="entry name" value="GEO07735P1-RELATED-RELATED"/>
    <property type="match status" value="1"/>
</dbReference>
<evidence type="ECO:0000256" key="11">
    <source>
        <dbReference type="ARBA" id="ARBA00038348"/>
    </source>
</evidence>
<evidence type="ECO:0000313" key="14">
    <source>
        <dbReference type="Proteomes" id="UP000541181"/>
    </source>
</evidence>
<dbReference type="OrthoDB" id="311720at2759"/>
<feature type="transmembrane region" description="Helical" evidence="12">
    <location>
        <begin position="76"/>
        <end position="98"/>
    </location>
</feature>
<evidence type="ECO:0000256" key="12">
    <source>
        <dbReference type="SAM" id="Phobius"/>
    </source>
</evidence>
<dbReference type="Pfam" id="PF09799">
    <property type="entry name" value="Transmemb_17"/>
    <property type="match status" value="1"/>
</dbReference>
<feature type="transmembrane region" description="Helical" evidence="12">
    <location>
        <begin position="110"/>
        <end position="131"/>
    </location>
</feature>